<comment type="similarity">
    <text evidence="2">Belongs to the DNA repair enzymes AP/ExoA family.</text>
</comment>
<evidence type="ECO:0000256" key="1">
    <source>
        <dbReference type="ARBA" id="ARBA00000493"/>
    </source>
</evidence>
<dbReference type="Pfam" id="PF03372">
    <property type="entry name" value="Exo_endo_phos"/>
    <property type="match status" value="1"/>
</dbReference>
<evidence type="ECO:0000256" key="8">
    <source>
        <dbReference type="ARBA" id="ARBA00023204"/>
    </source>
</evidence>
<keyword evidence="5" id="KW-0227">DNA damage</keyword>
<keyword evidence="6" id="KW-0378">Hydrolase</keyword>
<evidence type="ECO:0000313" key="11">
    <source>
        <dbReference type="Ensembl" id="ENSPNAP00000051720.1"/>
    </source>
</evidence>
<dbReference type="PANTHER" id="PTHR22748:SF6">
    <property type="entry name" value="DNA-(APURINIC OR APYRIMIDINIC SITE) ENDONUCLEASE"/>
    <property type="match status" value="1"/>
</dbReference>
<dbReference type="Proteomes" id="UP001501920">
    <property type="component" value="Chromosome 5"/>
</dbReference>
<evidence type="ECO:0000256" key="4">
    <source>
        <dbReference type="ARBA" id="ARBA00022723"/>
    </source>
</evidence>
<dbReference type="GO" id="GO:0008311">
    <property type="term" value="F:double-stranded DNA 3'-5' DNA exonuclease activity"/>
    <property type="evidence" value="ECO:0007669"/>
    <property type="project" value="UniProtKB-EC"/>
</dbReference>
<name>A0AAR2JIC8_PYGNA</name>
<organism evidence="11 12">
    <name type="scientific">Pygocentrus nattereri</name>
    <name type="common">Red-bellied piranha</name>
    <dbReference type="NCBI Taxonomy" id="42514"/>
    <lineage>
        <taxon>Eukaryota</taxon>
        <taxon>Metazoa</taxon>
        <taxon>Chordata</taxon>
        <taxon>Craniata</taxon>
        <taxon>Vertebrata</taxon>
        <taxon>Euteleostomi</taxon>
        <taxon>Actinopterygii</taxon>
        <taxon>Neopterygii</taxon>
        <taxon>Teleostei</taxon>
        <taxon>Ostariophysi</taxon>
        <taxon>Characiformes</taxon>
        <taxon>Characoidei</taxon>
        <taxon>Pygocentrus</taxon>
    </lineage>
</organism>
<dbReference type="SUPFAM" id="SSF56219">
    <property type="entry name" value="DNase I-like"/>
    <property type="match status" value="1"/>
</dbReference>
<dbReference type="InterPro" id="IPR004808">
    <property type="entry name" value="AP_endonuc_1"/>
</dbReference>
<evidence type="ECO:0000256" key="6">
    <source>
        <dbReference type="ARBA" id="ARBA00022801"/>
    </source>
</evidence>
<evidence type="ECO:0000256" key="7">
    <source>
        <dbReference type="ARBA" id="ARBA00022842"/>
    </source>
</evidence>
<keyword evidence="9" id="KW-0464">Manganese</keyword>
<dbReference type="GO" id="GO:0008081">
    <property type="term" value="F:phosphoric diester hydrolase activity"/>
    <property type="evidence" value="ECO:0007669"/>
    <property type="project" value="TreeGrafter"/>
</dbReference>
<dbReference type="GO" id="GO:0006284">
    <property type="term" value="P:base-excision repair"/>
    <property type="evidence" value="ECO:0007669"/>
    <property type="project" value="TreeGrafter"/>
</dbReference>
<keyword evidence="7 9" id="KW-0460">Magnesium</keyword>
<proteinExistence type="inferred from homology"/>
<comment type="catalytic activity">
    <reaction evidence="1">
        <text>Exonucleolytic cleavage in the 3'- to 5'-direction to yield nucleoside 5'-phosphates.</text>
        <dbReference type="EC" id="3.1.11.2"/>
    </reaction>
</comment>
<feature type="binding site" evidence="9">
    <location>
        <position position="10"/>
    </location>
    <ligand>
        <name>Mg(2+)</name>
        <dbReference type="ChEBI" id="CHEBI:18420"/>
        <label>1</label>
    </ligand>
</feature>
<protein>
    <recommendedName>
        <fullName evidence="3">exodeoxyribonuclease III</fullName>
        <ecNumber evidence="3">3.1.11.2</ecNumber>
    </recommendedName>
</protein>
<dbReference type="GO" id="GO:0005634">
    <property type="term" value="C:nucleus"/>
    <property type="evidence" value="ECO:0007669"/>
    <property type="project" value="TreeGrafter"/>
</dbReference>
<accession>A0AAR2JIC8</accession>
<dbReference type="GeneTree" id="ENSGT01130000279173"/>
<evidence type="ECO:0000256" key="9">
    <source>
        <dbReference type="PIRSR" id="PIRSR604808-2"/>
    </source>
</evidence>
<keyword evidence="4 9" id="KW-0479">Metal-binding</keyword>
<comment type="cofactor">
    <cofactor evidence="9">
        <name>Mg(2+)</name>
        <dbReference type="ChEBI" id="CHEBI:18420"/>
    </cofactor>
    <cofactor evidence="9">
        <name>Mn(2+)</name>
        <dbReference type="ChEBI" id="CHEBI:29035"/>
    </cofactor>
    <text evidence="9">Probably binds two magnesium or manganese ions per subunit.</text>
</comment>
<evidence type="ECO:0000256" key="3">
    <source>
        <dbReference type="ARBA" id="ARBA00012115"/>
    </source>
</evidence>
<dbReference type="PANTHER" id="PTHR22748">
    <property type="entry name" value="AP ENDONUCLEASE"/>
    <property type="match status" value="1"/>
</dbReference>
<keyword evidence="12" id="KW-1185">Reference proteome</keyword>
<keyword evidence="8" id="KW-0234">DNA repair</keyword>
<dbReference type="Gene3D" id="3.60.10.10">
    <property type="entry name" value="Endonuclease/exonuclease/phosphatase"/>
    <property type="match status" value="1"/>
</dbReference>
<evidence type="ECO:0000256" key="2">
    <source>
        <dbReference type="ARBA" id="ARBA00007092"/>
    </source>
</evidence>
<dbReference type="GO" id="GO:0046872">
    <property type="term" value="F:metal ion binding"/>
    <property type="evidence" value="ECO:0007669"/>
    <property type="project" value="UniProtKB-KW"/>
</dbReference>
<reference evidence="11 12" key="1">
    <citation type="submission" date="2020-10" db="EMBL/GenBank/DDBJ databases">
        <title>Pygocentrus nattereri (red-bellied piranha) genome, fPygNat1, primary haplotype.</title>
        <authorList>
            <person name="Myers G."/>
            <person name="Meyer A."/>
            <person name="Karagic N."/>
            <person name="Pippel M."/>
            <person name="Winkler S."/>
            <person name="Tracey A."/>
            <person name="Wood J."/>
            <person name="Formenti G."/>
            <person name="Howe K."/>
            <person name="Fedrigo O."/>
            <person name="Jarvis E.D."/>
        </authorList>
    </citation>
    <scope>NUCLEOTIDE SEQUENCE [LARGE SCALE GENOMIC DNA]</scope>
</reference>
<reference evidence="11" key="3">
    <citation type="submission" date="2025-09" db="UniProtKB">
        <authorList>
            <consortium name="Ensembl"/>
        </authorList>
    </citation>
    <scope>IDENTIFICATION</scope>
</reference>
<feature type="domain" description="Endonuclease/exonuclease/phosphatase" evidence="10">
    <location>
        <begin position="7"/>
        <end position="151"/>
    </location>
</feature>
<sequence>MSSLNFVSWNVKGIGHVVKRKKILTFLKKEKVSIALLQETHLSNTEHLKLKRDWVGQIYFSSFGPNRRGTAILVHKNVPFILEKEDYDPEGRYILVTGFIFGQHLTILNIYAPNEDCPRFMSRMVLLFNQHCKGFGLIAGDFNCILNSISKNGFTF</sequence>
<feature type="binding site" evidence="9">
    <location>
        <position position="39"/>
    </location>
    <ligand>
        <name>Mg(2+)</name>
        <dbReference type="ChEBI" id="CHEBI:18420"/>
        <label>1</label>
    </ligand>
</feature>
<dbReference type="EC" id="3.1.11.2" evidence="3"/>
<dbReference type="GO" id="GO:0003906">
    <property type="term" value="F:DNA-(apurinic or apyrimidinic site) endonuclease activity"/>
    <property type="evidence" value="ECO:0007669"/>
    <property type="project" value="TreeGrafter"/>
</dbReference>
<evidence type="ECO:0000259" key="10">
    <source>
        <dbReference type="Pfam" id="PF03372"/>
    </source>
</evidence>
<reference evidence="11" key="2">
    <citation type="submission" date="2025-08" db="UniProtKB">
        <authorList>
            <consortium name="Ensembl"/>
        </authorList>
    </citation>
    <scope>IDENTIFICATION</scope>
</reference>
<evidence type="ECO:0000313" key="12">
    <source>
        <dbReference type="Proteomes" id="UP001501920"/>
    </source>
</evidence>
<dbReference type="InterPro" id="IPR036691">
    <property type="entry name" value="Endo/exonu/phosph_ase_sf"/>
</dbReference>
<dbReference type="AlphaFoldDB" id="A0AAR2JIC8"/>
<dbReference type="InterPro" id="IPR005135">
    <property type="entry name" value="Endo/exonuclease/phosphatase"/>
</dbReference>
<dbReference type="Ensembl" id="ENSPNAT00000075087.1">
    <property type="protein sequence ID" value="ENSPNAP00000051720.1"/>
    <property type="gene ID" value="ENSPNAG00000030118.1"/>
</dbReference>
<evidence type="ECO:0000256" key="5">
    <source>
        <dbReference type="ARBA" id="ARBA00022763"/>
    </source>
</evidence>